<reference evidence="2" key="1">
    <citation type="submission" date="2017-03" db="EMBL/GenBank/DDBJ databases">
        <authorList>
            <person name="Sharma R."/>
            <person name="Thines M."/>
        </authorList>
    </citation>
    <scope>NUCLEOTIDE SEQUENCE [LARGE SCALE GENOMIC DNA]</scope>
</reference>
<dbReference type="Proteomes" id="UP000192927">
    <property type="component" value="Unassembled WGS sequence"/>
</dbReference>
<protein>
    <submittedName>
        <fullName evidence="1">Uncharacterized protein</fullName>
    </submittedName>
</protein>
<evidence type="ECO:0000313" key="2">
    <source>
        <dbReference type="Proteomes" id="UP000192927"/>
    </source>
</evidence>
<accession>A0A1W5D3W5</accession>
<proteinExistence type="predicted"/>
<dbReference type="EMBL" id="FWEW01001850">
    <property type="protein sequence ID" value="SLM37721.1"/>
    <property type="molecule type" value="Genomic_DNA"/>
</dbReference>
<name>A0A1W5D3W5_9LECA</name>
<keyword evidence="2" id="KW-1185">Reference proteome</keyword>
<sequence length="163" mass="18054">MLTQDYLQASQDPDPLKWTLRFKQHKTTILLFVDQAQSFASIKKDLLEAITKAGRTELNGQTLPIDPEDVLLGVPVEKNDLSKGWVRLDITETEVQVNGNSKKIGGKKSVLNSSPLGAGLRDGAMLAFRFKTEGAMVDEDGLDVEDDAWDVLIPSYEEEYGSQ</sequence>
<organism evidence="1 2">
    <name type="scientific">Lasallia pustulata</name>
    <dbReference type="NCBI Taxonomy" id="136370"/>
    <lineage>
        <taxon>Eukaryota</taxon>
        <taxon>Fungi</taxon>
        <taxon>Dikarya</taxon>
        <taxon>Ascomycota</taxon>
        <taxon>Pezizomycotina</taxon>
        <taxon>Lecanoromycetes</taxon>
        <taxon>OSLEUM clade</taxon>
        <taxon>Umbilicariomycetidae</taxon>
        <taxon>Umbilicariales</taxon>
        <taxon>Umbilicariaceae</taxon>
        <taxon>Lasallia</taxon>
    </lineage>
</organism>
<dbReference type="AlphaFoldDB" id="A0A1W5D3W5"/>
<evidence type="ECO:0000313" key="1">
    <source>
        <dbReference type="EMBL" id="SLM37721.1"/>
    </source>
</evidence>